<keyword evidence="7" id="KW-1185">Reference proteome</keyword>
<accession>A0A917LJ45</accession>
<dbReference type="SUPFAM" id="SSF56176">
    <property type="entry name" value="FAD-binding/transporter-associated domain-like"/>
    <property type="match status" value="1"/>
</dbReference>
<dbReference type="Pfam" id="PF01565">
    <property type="entry name" value="FAD_binding_4"/>
    <property type="match status" value="1"/>
</dbReference>
<dbReference type="PANTHER" id="PTHR11748:SF114">
    <property type="entry name" value="ARYL-ALCOHOL OXIDASE VANILLYL-ALCOHOL OXIDASE (AFU_ORTHOLOGUE AFUA_3G09500)-RELATED"/>
    <property type="match status" value="1"/>
</dbReference>
<feature type="domain" description="FAD-binding PCMH-type" evidence="5">
    <location>
        <begin position="59"/>
        <end position="245"/>
    </location>
</feature>
<evidence type="ECO:0000256" key="4">
    <source>
        <dbReference type="ARBA" id="ARBA00023002"/>
    </source>
</evidence>
<dbReference type="SUPFAM" id="SSF55103">
    <property type="entry name" value="FAD-linked oxidases, C-terminal domain"/>
    <property type="match status" value="1"/>
</dbReference>
<keyword evidence="3" id="KW-0274">FAD</keyword>
<gene>
    <name evidence="6" type="ORF">GCM10007304_48260</name>
</gene>
<dbReference type="PANTHER" id="PTHR11748">
    <property type="entry name" value="D-LACTATE DEHYDROGENASE"/>
    <property type="match status" value="1"/>
</dbReference>
<dbReference type="GO" id="GO:1903457">
    <property type="term" value="P:lactate catabolic process"/>
    <property type="evidence" value="ECO:0007669"/>
    <property type="project" value="TreeGrafter"/>
</dbReference>
<dbReference type="InterPro" id="IPR016169">
    <property type="entry name" value="FAD-bd_PCMH_sub2"/>
</dbReference>
<comment type="cofactor">
    <cofactor evidence="1">
        <name>FAD</name>
        <dbReference type="ChEBI" id="CHEBI:57692"/>
    </cofactor>
</comment>
<dbReference type="InterPro" id="IPR016164">
    <property type="entry name" value="FAD-linked_Oxase-like_C"/>
</dbReference>
<dbReference type="Gene3D" id="3.30.465.10">
    <property type="match status" value="1"/>
</dbReference>
<dbReference type="InterPro" id="IPR006094">
    <property type="entry name" value="Oxid_FAD_bind_N"/>
</dbReference>
<comment type="caution">
    <text evidence="6">The sequence shown here is derived from an EMBL/GenBank/DDBJ whole genome shotgun (WGS) entry which is preliminary data.</text>
</comment>
<evidence type="ECO:0000256" key="2">
    <source>
        <dbReference type="ARBA" id="ARBA00022630"/>
    </source>
</evidence>
<dbReference type="Gene3D" id="3.40.462.10">
    <property type="entry name" value="FAD-linked oxidases, C-terminal domain"/>
    <property type="match status" value="1"/>
</dbReference>
<dbReference type="PROSITE" id="PS51387">
    <property type="entry name" value="FAD_PCMH"/>
    <property type="match status" value="1"/>
</dbReference>
<dbReference type="Gene3D" id="1.10.45.10">
    <property type="entry name" value="Vanillyl-alcohol Oxidase, Chain A, domain 4"/>
    <property type="match status" value="1"/>
</dbReference>
<keyword evidence="4" id="KW-0560">Oxidoreductase</keyword>
<dbReference type="InterPro" id="IPR016171">
    <property type="entry name" value="Vanillyl_alc_oxidase_C-sub2"/>
</dbReference>
<proteinExistence type="predicted"/>
<reference evidence="6" key="1">
    <citation type="journal article" date="2014" name="Int. J. Syst. Evol. Microbiol.">
        <title>Complete genome sequence of Corynebacterium casei LMG S-19264T (=DSM 44701T), isolated from a smear-ripened cheese.</title>
        <authorList>
            <consortium name="US DOE Joint Genome Institute (JGI-PGF)"/>
            <person name="Walter F."/>
            <person name="Albersmeier A."/>
            <person name="Kalinowski J."/>
            <person name="Ruckert C."/>
        </authorList>
    </citation>
    <scope>NUCLEOTIDE SEQUENCE</scope>
    <source>
        <strain evidence="6">CCM 7905</strain>
    </source>
</reference>
<dbReference type="GO" id="GO:0008720">
    <property type="term" value="F:D-lactate dehydrogenase (NAD+) activity"/>
    <property type="evidence" value="ECO:0007669"/>
    <property type="project" value="TreeGrafter"/>
</dbReference>
<protein>
    <submittedName>
        <fullName evidence="6">4-cresol dehydrogenase</fullName>
    </submittedName>
</protein>
<dbReference type="AlphaFoldDB" id="A0A917LJ45"/>
<dbReference type="InterPro" id="IPR004113">
    <property type="entry name" value="FAD-bd_oxidored_4_C"/>
</dbReference>
<dbReference type="InterPro" id="IPR036318">
    <property type="entry name" value="FAD-bd_PCMH-like_sf"/>
</dbReference>
<dbReference type="InterPro" id="IPR016170">
    <property type="entry name" value="Cytok_DH_C_sf"/>
</dbReference>
<dbReference type="GO" id="GO:0071949">
    <property type="term" value="F:FAD binding"/>
    <property type="evidence" value="ECO:0007669"/>
    <property type="project" value="InterPro"/>
</dbReference>
<organism evidence="6 7">
    <name type="scientific">Rhodococcoides trifolii</name>
    <dbReference type="NCBI Taxonomy" id="908250"/>
    <lineage>
        <taxon>Bacteria</taxon>
        <taxon>Bacillati</taxon>
        <taxon>Actinomycetota</taxon>
        <taxon>Actinomycetes</taxon>
        <taxon>Mycobacteriales</taxon>
        <taxon>Nocardiaceae</taxon>
        <taxon>Rhodococcoides</taxon>
    </lineage>
</organism>
<sequence length="514" mass="57088">MAGVTDAGIMTTLSTPPIDLGDLERALTRIAEVIGAEKVRTDAATIEEFRDPYTVQGSTDWDASAVVSPTSSEDVQAVVRIANECKVPLWTFSQGRNNTYGGPAPRVKGSVVVNLRQMNRVLEIDEDLAFAVVEPGVRWFDLFEALESAGGRLWTSIPDLGWGSVIGNCTEYGRGYTQYGDHAENVCGMEIVLANGELVRTGMWAMPNSEAAHVYRHPFGPQLQGLFHSSGLGIITKMGFWLQRRPETYASCWVEFSGDDALEAVADGMRELMLGSTITNYPTIMRGVRLDEDGNPSFDPDASRWLARFALYGTSEAVDAHWLSIERTLGPIPTATLRRRDYAGTDRATHAGHEDRVMAGIPDMDILDLFETMYGKTTAHLDFSPVGPLRGKDVVETSRLMRSMYQETGEQFFSGLMLSPRSVIHISTMFFDSTNAEQTQRVYDNYARMVSIMSERGYPVYRTSLQHMDQVASTLDFNDNALMRLNETIKDALDPNGILQPGKSGIWARRFRDI</sequence>
<evidence type="ECO:0000313" key="6">
    <source>
        <dbReference type="EMBL" id="GGG28750.1"/>
    </source>
</evidence>
<evidence type="ECO:0000313" key="7">
    <source>
        <dbReference type="Proteomes" id="UP000654257"/>
    </source>
</evidence>
<dbReference type="GO" id="GO:0004458">
    <property type="term" value="F:D-lactate dehydrogenase (cytochrome) activity"/>
    <property type="evidence" value="ECO:0007669"/>
    <property type="project" value="TreeGrafter"/>
</dbReference>
<dbReference type="InterPro" id="IPR016166">
    <property type="entry name" value="FAD-bd_PCMH"/>
</dbReference>
<evidence type="ECO:0000256" key="1">
    <source>
        <dbReference type="ARBA" id="ARBA00001974"/>
    </source>
</evidence>
<dbReference type="InterPro" id="IPR016167">
    <property type="entry name" value="FAD-bd_PCMH_sub1"/>
</dbReference>
<evidence type="ECO:0000256" key="3">
    <source>
        <dbReference type="ARBA" id="ARBA00022827"/>
    </source>
</evidence>
<dbReference type="Pfam" id="PF02913">
    <property type="entry name" value="FAD-oxidase_C"/>
    <property type="match status" value="1"/>
</dbReference>
<dbReference type="Proteomes" id="UP000654257">
    <property type="component" value="Unassembled WGS sequence"/>
</dbReference>
<keyword evidence="2" id="KW-0285">Flavoprotein</keyword>
<evidence type="ECO:0000259" key="5">
    <source>
        <dbReference type="PROSITE" id="PS51387"/>
    </source>
</evidence>
<dbReference type="Gene3D" id="3.30.43.10">
    <property type="entry name" value="Uridine Diphospho-n-acetylenolpyruvylglucosamine Reductase, domain 2"/>
    <property type="match status" value="1"/>
</dbReference>
<dbReference type="EMBL" id="BMCU01000008">
    <property type="protein sequence ID" value="GGG28750.1"/>
    <property type="molecule type" value="Genomic_DNA"/>
</dbReference>
<reference evidence="6" key="2">
    <citation type="submission" date="2020-09" db="EMBL/GenBank/DDBJ databases">
        <authorList>
            <person name="Sun Q."/>
            <person name="Sedlacek I."/>
        </authorList>
    </citation>
    <scope>NUCLEOTIDE SEQUENCE</scope>
    <source>
        <strain evidence="6">CCM 7905</strain>
    </source>
</reference>
<name>A0A917LJ45_9NOCA</name>